<dbReference type="NCBIfam" id="TIGR00885">
    <property type="entry name" value="fucP"/>
    <property type="match status" value="1"/>
</dbReference>
<dbReference type="InterPro" id="IPR036259">
    <property type="entry name" value="MFS_trans_sf"/>
</dbReference>
<dbReference type="EMBL" id="SJPH01000011">
    <property type="protein sequence ID" value="TWT40648.1"/>
    <property type="molecule type" value="Genomic_DNA"/>
</dbReference>
<dbReference type="InterPro" id="IPR011701">
    <property type="entry name" value="MFS"/>
</dbReference>
<dbReference type="InterPro" id="IPR050375">
    <property type="entry name" value="MFS_TsgA-like"/>
</dbReference>
<dbReference type="Gene3D" id="1.20.1250.20">
    <property type="entry name" value="MFS general substrate transporter like domains"/>
    <property type="match status" value="2"/>
</dbReference>
<keyword evidence="4 6" id="KW-1133">Transmembrane helix</keyword>
<feature type="transmembrane region" description="Helical" evidence="6">
    <location>
        <begin position="156"/>
        <end position="182"/>
    </location>
</feature>
<reference evidence="7 8" key="1">
    <citation type="submission" date="2019-02" db="EMBL/GenBank/DDBJ databases">
        <title>Deep-cultivation of Planctomycetes and their phenomic and genomic characterization uncovers novel biology.</title>
        <authorList>
            <person name="Wiegand S."/>
            <person name="Jogler M."/>
            <person name="Boedeker C."/>
            <person name="Pinto D."/>
            <person name="Vollmers J."/>
            <person name="Rivas-Marin E."/>
            <person name="Kohn T."/>
            <person name="Peeters S.H."/>
            <person name="Heuer A."/>
            <person name="Rast P."/>
            <person name="Oberbeckmann S."/>
            <person name="Bunk B."/>
            <person name="Jeske O."/>
            <person name="Meyerdierks A."/>
            <person name="Storesund J.E."/>
            <person name="Kallscheuer N."/>
            <person name="Luecker S."/>
            <person name="Lage O.M."/>
            <person name="Pohl T."/>
            <person name="Merkel B.J."/>
            <person name="Hornburger P."/>
            <person name="Mueller R.-W."/>
            <person name="Bruemmer F."/>
            <person name="Labrenz M."/>
            <person name="Spormann A.M."/>
            <person name="Op Den Camp H."/>
            <person name="Overmann J."/>
            <person name="Amann R."/>
            <person name="Jetten M.S.M."/>
            <person name="Mascher T."/>
            <person name="Medema M.H."/>
            <person name="Devos D.P."/>
            <person name="Kaster A.-K."/>
            <person name="Ovreas L."/>
            <person name="Rohde M."/>
            <person name="Galperin M.Y."/>
            <person name="Jogler C."/>
        </authorList>
    </citation>
    <scope>NUCLEOTIDE SEQUENCE [LARGE SCALE GENOMIC DNA]</scope>
    <source>
        <strain evidence="7 8">Pla111</strain>
    </source>
</reference>
<feature type="transmembrane region" description="Helical" evidence="6">
    <location>
        <begin position="455"/>
        <end position="473"/>
    </location>
</feature>
<dbReference type="AlphaFoldDB" id="A0A5C5VPS9"/>
<feature type="transmembrane region" description="Helical" evidence="6">
    <location>
        <begin position="280"/>
        <end position="304"/>
    </location>
</feature>
<protein>
    <submittedName>
        <fullName evidence="7">L-fucose-proton symporter</fullName>
    </submittedName>
</protein>
<evidence type="ECO:0000313" key="8">
    <source>
        <dbReference type="Proteomes" id="UP000318995"/>
    </source>
</evidence>
<organism evidence="7 8">
    <name type="scientific">Botrimarina hoheduenensis</name>
    <dbReference type="NCBI Taxonomy" id="2528000"/>
    <lineage>
        <taxon>Bacteria</taxon>
        <taxon>Pseudomonadati</taxon>
        <taxon>Planctomycetota</taxon>
        <taxon>Planctomycetia</taxon>
        <taxon>Pirellulales</taxon>
        <taxon>Lacipirellulaceae</taxon>
        <taxon>Botrimarina</taxon>
    </lineage>
</organism>
<comment type="subcellular location">
    <subcellularLocation>
        <location evidence="1">Cell inner membrane</location>
        <topology evidence="1">Multi-pass membrane protein</topology>
    </subcellularLocation>
</comment>
<sequence>MDGQSGTDNEAQPGGSFASVVPREFWYPFALVTTLFALWGFANDITNPLVKAFKEIFLITNQQSSLVQTAFYGGYATMAIPAALVIRKFSYKTGILLGLSLYAIGALLFIPASNNMAFGLFLVALYVLTFGLAFLETAANPYILSMGPPETATRRLNFAQAFNPIGSLIGMIVASNVVLAGLQVGDFRQQQMDAHPEYATMLPGEVDGKVTEALEAYAENEPEAHGEMQSHDLRVVRTPYVVIAMVVIGVLLVFLLSKLPDTGHEEDPIRLTELLGRLATFRYVGGVIAQAFYVGAQIMCWTFIIHYGVTLLGLPAAMAQNWNIAAMLTFLVGRWLGTIFLLRHVDAGKALGLLAVGGAVATLGAIFTPGLPGIVCVVAISLFMSVMFPTIYGLALSNLTPNDAKLGSAGLIFAIVGGALMPPLQGGVIDTGTLSIGPLAVPLGFLSSEPVRASFALPLVCFFVIAAYGFAVASKPKAE</sequence>
<evidence type="ECO:0000256" key="3">
    <source>
        <dbReference type="ARBA" id="ARBA00022692"/>
    </source>
</evidence>
<dbReference type="PANTHER" id="PTHR43702:SF11">
    <property type="entry name" value="L-FUCOSE-PROTON SYMPORTER"/>
    <property type="match status" value="1"/>
</dbReference>
<comment type="caution">
    <text evidence="7">The sequence shown here is derived from an EMBL/GenBank/DDBJ whole genome shotgun (WGS) entry which is preliminary data.</text>
</comment>
<evidence type="ECO:0000256" key="6">
    <source>
        <dbReference type="SAM" id="Phobius"/>
    </source>
</evidence>
<name>A0A5C5VPS9_9BACT</name>
<feature type="transmembrane region" description="Helical" evidence="6">
    <location>
        <begin position="66"/>
        <end position="86"/>
    </location>
</feature>
<feature type="transmembrane region" description="Helical" evidence="6">
    <location>
        <begin position="374"/>
        <end position="394"/>
    </location>
</feature>
<keyword evidence="8" id="KW-1185">Reference proteome</keyword>
<evidence type="ECO:0000256" key="4">
    <source>
        <dbReference type="ARBA" id="ARBA00022989"/>
    </source>
</evidence>
<dbReference type="OrthoDB" id="9795150at2"/>
<feature type="transmembrane region" description="Helical" evidence="6">
    <location>
        <begin position="25"/>
        <end position="42"/>
    </location>
</feature>
<accession>A0A5C5VPS9</accession>
<feature type="transmembrane region" description="Helical" evidence="6">
    <location>
        <begin position="116"/>
        <end position="135"/>
    </location>
</feature>
<dbReference type="SUPFAM" id="SSF103473">
    <property type="entry name" value="MFS general substrate transporter"/>
    <property type="match status" value="1"/>
</dbReference>
<dbReference type="Proteomes" id="UP000318995">
    <property type="component" value="Unassembled WGS sequence"/>
</dbReference>
<dbReference type="RefSeq" id="WP_146575483.1">
    <property type="nucleotide sequence ID" value="NZ_SJPH01000011.1"/>
</dbReference>
<proteinExistence type="predicted"/>
<keyword evidence="3 6" id="KW-0812">Transmembrane</keyword>
<evidence type="ECO:0000256" key="5">
    <source>
        <dbReference type="ARBA" id="ARBA00023136"/>
    </source>
</evidence>
<feature type="transmembrane region" description="Helical" evidence="6">
    <location>
        <begin position="350"/>
        <end position="368"/>
    </location>
</feature>
<feature type="transmembrane region" description="Helical" evidence="6">
    <location>
        <begin position="406"/>
        <end position="424"/>
    </location>
</feature>
<feature type="transmembrane region" description="Helical" evidence="6">
    <location>
        <begin position="240"/>
        <end position="259"/>
    </location>
</feature>
<dbReference type="InterPro" id="IPR005275">
    <property type="entry name" value="Lfuc_symporter_FucP"/>
</dbReference>
<evidence type="ECO:0000313" key="7">
    <source>
        <dbReference type="EMBL" id="TWT40648.1"/>
    </source>
</evidence>
<evidence type="ECO:0000256" key="2">
    <source>
        <dbReference type="ARBA" id="ARBA00022475"/>
    </source>
</evidence>
<feature type="transmembrane region" description="Helical" evidence="6">
    <location>
        <begin position="324"/>
        <end position="343"/>
    </location>
</feature>
<evidence type="ECO:0000256" key="1">
    <source>
        <dbReference type="ARBA" id="ARBA00004429"/>
    </source>
</evidence>
<feature type="transmembrane region" description="Helical" evidence="6">
    <location>
        <begin position="93"/>
        <end position="110"/>
    </location>
</feature>
<dbReference type="Pfam" id="PF07690">
    <property type="entry name" value="MFS_1"/>
    <property type="match status" value="1"/>
</dbReference>
<gene>
    <name evidence="7" type="primary">fucP_2</name>
    <name evidence="7" type="ORF">Pla111_32930</name>
</gene>
<keyword evidence="5 6" id="KW-0472">Membrane</keyword>
<dbReference type="GO" id="GO:0005886">
    <property type="term" value="C:plasma membrane"/>
    <property type="evidence" value="ECO:0007669"/>
    <property type="project" value="UniProtKB-SubCell"/>
</dbReference>
<keyword evidence="2" id="KW-1003">Cell membrane</keyword>
<dbReference type="PANTHER" id="PTHR43702">
    <property type="entry name" value="L-FUCOSE-PROTON SYMPORTER"/>
    <property type="match status" value="1"/>
</dbReference>
<dbReference type="GO" id="GO:0015535">
    <property type="term" value="F:fucose:proton symporter activity"/>
    <property type="evidence" value="ECO:0007669"/>
    <property type="project" value="InterPro"/>
</dbReference>
<dbReference type="CDD" id="cd17394">
    <property type="entry name" value="MFS_FucP_like"/>
    <property type="match status" value="1"/>
</dbReference>